<feature type="region of interest" description="Disordered" evidence="1">
    <location>
        <begin position="1"/>
        <end position="22"/>
    </location>
</feature>
<dbReference type="Proteomes" id="UP000800097">
    <property type="component" value="Unassembled WGS sequence"/>
</dbReference>
<dbReference type="RefSeq" id="XP_033656830.1">
    <property type="nucleotide sequence ID" value="XM_033793425.1"/>
</dbReference>
<proteinExistence type="predicted"/>
<evidence type="ECO:0000313" key="2">
    <source>
        <dbReference type="EMBL" id="KAF2279291.1"/>
    </source>
</evidence>
<name>A0A6A6JRP5_WESOR</name>
<sequence>MPSHPNFLSFIHPRRRNTNSEHEPAMGIYKREQDPSRSLLAAGPPCKRTSATTTREPFLPRCWSALNCSRTACHGSCAPTPRACAGPKIPSRSHDQELHFLQCSGSRHPFFTSGRARSVCPSLFPVPLYITADSSNGCFLSSYEPACPIIQLCECQTGRSRAYS</sequence>
<reference evidence="2" key="1">
    <citation type="journal article" date="2020" name="Stud. Mycol.">
        <title>101 Dothideomycetes genomes: a test case for predicting lifestyles and emergence of pathogens.</title>
        <authorList>
            <person name="Haridas S."/>
            <person name="Albert R."/>
            <person name="Binder M."/>
            <person name="Bloem J."/>
            <person name="Labutti K."/>
            <person name="Salamov A."/>
            <person name="Andreopoulos B."/>
            <person name="Baker S."/>
            <person name="Barry K."/>
            <person name="Bills G."/>
            <person name="Bluhm B."/>
            <person name="Cannon C."/>
            <person name="Castanera R."/>
            <person name="Culley D."/>
            <person name="Daum C."/>
            <person name="Ezra D."/>
            <person name="Gonzalez J."/>
            <person name="Henrissat B."/>
            <person name="Kuo A."/>
            <person name="Liang C."/>
            <person name="Lipzen A."/>
            <person name="Lutzoni F."/>
            <person name="Magnuson J."/>
            <person name="Mondo S."/>
            <person name="Nolan M."/>
            <person name="Ohm R."/>
            <person name="Pangilinan J."/>
            <person name="Park H.-J."/>
            <person name="Ramirez L."/>
            <person name="Alfaro M."/>
            <person name="Sun H."/>
            <person name="Tritt A."/>
            <person name="Yoshinaga Y."/>
            <person name="Zwiers L.-H."/>
            <person name="Turgeon B."/>
            <person name="Goodwin S."/>
            <person name="Spatafora J."/>
            <person name="Crous P."/>
            <person name="Grigoriev I."/>
        </authorList>
    </citation>
    <scope>NUCLEOTIDE SEQUENCE</scope>
    <source>
        <strain evidence="2">CBS 379.55</strain>
    </source>
</reference>
<organism evidence="2 3">
    <name type="scientific">Westerdykella ornata</name>
    <dbReference type="NCBI Taxonomy" id="318751"/>
    <lineage>
        <taxon>Eukaryota</taxon>
        <taxon>Fungi</taxon>
        <taxon>Dikarya</taxon>
        <taxon>Ascomycota</taxon>
        <taxon>Pezizomycotina</taxon>
        <taxon>Dothideomycetes</taxon>
        <taxon>Pleosporomycetidae</taxon>
        <taxon>Pleosporales</taxon>
        <taxon>Sporormiaceae</taxon>
        <taxon>Westerdykella</taxon>
    </lineage>
</organism>
<evidence type="ECO:0000313" key="3">
    <source>
        <dbReference type="Proteomes" id="UP000800097"/>
    </source>
</evidence>
<protein>
    <submittedName>
        <fullName evidence="2">Uncharacterized protein</fullName>
    </submittedName>
</protein>
<dbReference type="GeneID" id="54546600"/>
<accession>A0A6A6JRP5</accession>
<evidence type="ECO:0000256" key="1">
    <source>
        <dbReference type="SAM" id="MobiDB-lite"/>
    </source>
</evidence>
<dbReference type="AlphaFoldDB" id="A0A6A6JRP5"/>
<keyword evidence="3" id="KW-1185">Reference proteome</keyword>
<dbReference type="EMBL" id="ML986486">
    <property type="protein sequence ID" value="KAF2279291.1"/>
    <property type="molecule type" value="Genomic_DNA"/>
</dbReference>
<gene>
    <name evidence="2" type="ORF">EI97DRAFT_171876</name>
</gene>